<dbReference type="SUPFAM" id="SSF46785">
    <property type="entry name" value="Winged helix' DNA-binding domain"/>
    <property type="match status" value="1"/>
</dbReference>
<dbReference type="GO" id="GO:0003700">
    <property type="term" value="F:DNA-binding transcription factor activity"/>
    <property type="evidence" value="ECO:0007669"/>
    <property type="project" value="InterPro"/>
</dbReference>
<evidence type="ECO:0000256" key="2">
    <source>
        <dbReference type="ARBA" id="ARBA00023015"/>
    </source>
</evidence>
<feature type="domain" description="HTH lysR-type" evidence="5">
    <location>
        <begin position="1"/>
        <end position="58"/>
    </location>
</feature>
<dbReference type="GO" id="GO:0005829">
    <property type="term" value="C:cytosol"/>
    <property type="evidence" value="ECO:0007669"/>
    <property type="project" value="TreeGrafter"/>
</dbReference>
<keyword evidence="3" id="KW-0238">DNA-binding</keyword>
<dbReference type="EMBL" id="CAFBMT010000009">
    <property type="protein sequence ID" value="CAB4936752.1"/>
    <property type="molecule type" value="Genomic_DNA"/>
</dbReference>
<dbReference type="Pfam" id="PF03466">
    <property type="entry name" value="LysR_substrate"/>
    <property type="match status" value="1"/>
</dbReference>
<comment type="similarity">
    <text evidence="1">Belongs to the LysR transcriptional regulatory family.</text>
</comment>
<dbReference type="EMBL" id="CAFBOL010000014">
    <property type="protein sequence ID" value="CAB4981428.1"/>
    <property type="molecule type" value="Genomic_DNA"/>
</dbReference>
<accession>A0A6J6RRJ6</accession>
<evidence type="ECO:0000256" key="4">
    <source>
        <dbReference type="ARBA" id="ARBA00023163"/>
    </source>
</evidence>
<dbReference type="PANTHER" id="PTHR30419">
    <property type="entry name" value="HTH-TYPE TRANSCRIPTIONAL REGULATOR YBHD"/>
    <property type="match status" value="1"/>
</dbReference>
<gene>
    <name evidence="7" type="ORF">UFOPK2656_01716</name>
    <name evidence="8" type="ORF">UFOPK3099_00678</name>
    <name evidence="9" type="ORF">UFOPK3267_01907</name>
    <name evidence="10" type="ORF">UFOPK3651_01858</name>
    <name evidence="11" type="ORF">UFOPK3931_00831</name>
    <name evidence="6" type="ORF">UFOPK4189_01729</name>
</gene>
<evidence type="ECO:0000313" key="6">
    <source>
        <dbReference type="EMBL" id="CAB4363960.1"/>
    </source>
</evidence>
<evidence type="ECO:0000313" key="10">
    <source>
        <dbReference type="EMBL" id="CAB4936752.1"/>
    </source>
</evidence>
<dbReference type="EMBL" id="CAFBIY010000112">
    <property type="protein sequence ID" value="CAB4852140.1"/>
    <property type="molecule type" value="Genomic_DNA"/>
</dbReference>
<dbReference type="InterPro" id="IPR000847">
    <property type="entry name" value="LysR_HTH_N"/>
</dbReference>
<dbReference type="EMBL" id="CAEZYF010000009">
    <property type="protein sequence ID" value="CAB4725150.1"/>
    <property type="molecule type" value="Genomic_DNA"/>
</dbReference>
<evidence type="ECO:0000313" key="9">
    <source>
        <dbReference type="EMBL" id="CAB4852140.1"/>
    </source>
</evidence>
<evidence type="ECO:0000313" key="11">
    <source>
        <dbReference type="EMBL" id="CAB4981428.1"/>
    </source>
</evidence>
<keyword evidence="2" id="KW-0805">Transcription regulation</keyword>
<proteinExistence type="inferred from homology"/>
<dbReference type="Gene3D" id="1.10.10.10">
    <property type="entry name" value="Winged helix-like DNA-binding domain superfamily/Winged helix DNA-binding domain"/>
    <property type="match status" value="1"/>
</dbReference>
<name>A0A6J6RRJ6_9ZZZZ</name>
<dbReference type="Gene3D" id="3.40.190.290">
    <property type="match status" value="1"/>
</dbReference>
<dbReference type="InterPro" id="IPR005119">
    <property type="entry name" value="LysR_subst-bd"/>
</dbReference>
<evidence type="ECO:0000259" key="5">
    <source>
        <dbReference type="PROSITE" id="PS50931"/>
    </source>
</evidence>
<dbReference type="CDD" id="cd05466">
    <property type="entry name" value="PBP2_LTTR_substrate"/>
    <property type="match status" value="1"/>
</dbReference>
<sequence length="290" mass="30978">MDLRQLEYAIAVADHGSFTGAARAVHVSQPSLSHGIRTLERELGVELFTRLGRSSEPTVAGRAVIEGARQVVRDMAELTSTVAAVTELRTGTLDLVALPTLAVDPVARLVGLFRTQHPGITVRVHEPEDPVDLERMVRSGRAEIGVCDLTTGGTGLTRVELFRQEIVVVLPPTTELPDGPVTMRVLAGLPLVASPIGTSIRRVLDHALARDGRTAHIAVEMSSREAIVPLVLAGAGAALLPRPLAEEAARRGAQVRTLQPKLGRRVGLLHRGTHLSPAAQAFVDLARSER</sequence>
<evidence type="ECO:0000313" key="8">
    <source>
        <dbReference type="EMBL" id="CAB4810140.1"/>
    </source>
</evidence>
<reference evidence="7" key="1">
    <citation type="submission" date="2020-05" db="EMBL/GenBank/DDBJ databases">
        <authorList>
            <person name="Chiriac C."/>
            <person name="Salcher M."/>
            <person name="Ghai R."/>
            <person name="Kavagutti S V."/>
        </authorList>
    </citation>
    <scope>NUCLEOTIDE SEQUENCE</scope>
</reference>
<dbReference type="FunFam" id="1.10.10.10:FF:000001">
    <property type="entry name" value="LysR family transcriptional regulator"/>
    <property type="match status" value="1"/>
</dbReference>
<dbReference type="InterPro" id="IPR036390">
    <property type="entry name" value="WH_DNA-bd_sf"/>
</dbReference>
<dbReference type="InterPro" id="IPR036388">
    <property type="entry name" value="WH-like_DNA-bd_sf"/>
</dbReference>
<dbReference type="PROSITE" id="PS50931">
    <property type="entry name" value="HTH_LYSR"/>
    <property type="match status" value="1"/>
</dbReference>
<evidence type="ECO:0000256" key="1">
    <source>
        <dbReference type="ARBA" id="ARBA00009437"/>
    </source>
</evidence>
<dbReference type="PRINTS" id="PR00039">
    <property type="entry name" value="HTHLYSR"/>
</dbReference>
<dbReference type="SUPFAM" id="SSF53850">
    <property type="entry name" value="Periplasmic binding protein-like II"/>
    <property type="match status" value="1"/>
</dbReference>
<dbReference type="InterPro" id="IPR050950">
    <property type="entry name" value="HTH-type_LysR_regulators"/>
</dbReference>
<dbReference type="EMBL" id="CAESGF010000009">
    <property type="protein sequence ID" value="CAB4363960.1"/>
    <property type="molecule type" value="Genomic_DNA"/>
</dbReference>
<organism evidence="7">
    <name type="scientific">freshwater metagenome</name>
    <dbReference type="NCBI Taxonomy" id="449393"/>
    <lineage>
        <taxon>unclassified sequences</taxon>
        <taxon>metagenomes</taxon>
        <taxon>ecological metagenomes</taxon>
    </lineage>
</organism>
<keyword evidence="4" id="KW-0804">Transcription</keyword>
<evidence type="ECO:0000313" key="7">
    <source>
        <dbReference type="EMBL" id="CAB4725150.1"/>
    </source>
</evidence>
<dbReference type="Pfam" id="PF00126">
    <property type="entry name" value="HTH_1"/>
    <property type="match status" value="1"/>
</dbReference>
<evidence type="ECO:0000256" key="3">
    <source>
        <dbReference type="ARBA" id="ARBA00023125"/>
    </source>
</evidence>
<protein>
    <submittedName>
        <fullName evidence="7">Unannotated protein</fullName>
    </submittedName>
</protein>
<dbReference type="AlphaFoldDB" id="A0A6J6RRJ6"/>
<dbReference type="GO" id="GO:0003677">
    <property type="term" value="F:DNA binding"/>
    <property type="evidence" value="ECO:0007669"/>
    <property type="project" value="UniProtKB-KW"/>
</dbReference>
<dbReference type="EMBL" id="CAFAAV010000036">
    <property type="protein sequence ID" value="CAB4810140.1"/>
    <property type="molecule type" value="Genomic_DNA"/>
</dbReference>